<gene>
    <name evidence="1" type="ORF">SAMN05421823_104559</name>
</gene>
<proteinExistence type="predicted"/>
<sequence length="123" mass="13593">MQTSTWLLTLFIVSFSTTLQGWPLHPIATRDLRLTPVYSTNEVTEVTKMTKRSSLKGPKAKNATPVQYMPDSKIVVTHPVSERAITGPNAKNRPLIVVKEHTVVGVGQSNAQPTGPRAKNQRF</sequence>
<dbReference type="Proteomes" id="UP000198510">
    <property type="component" value="Unassembled WGS sequence"/>
</dbReference>
<dbReference type="AlphaFoldDB" id="A0A1G9HWI0"/>
<protein>
    <submittedName>
        <fullName evidence="1">Uncharacterized protein</fullName>
    </submittedName>
</protein>
<reference evidence="1 2" key="1">
    <citation type="submission" date="2016-10" db="EMBL/GenBank/DDBJ databases">
        <authorList>
            <person name="de Groot N.N."/>
        </authorList>
    </citation>
    <scope>NUCLEOTIDE SEQUENCE [LARGE SCALE GENOMIC DNA]</scope>
    <source>
        <strain evidence="1 2">DSM 25186</strain>
    </source>
</reference>
<dbReference type="EMBL" id="FNFO01000004">
    <property type="protein sequence ID" value="SDL17185.1"/>
    <property type="molecule type" value="Genomic_DNA"/>
</dbReference>
<name>A0A1G9HWI0_9BACT</name>
<evidence type="ECO:0000313" key="2">
    <source>
        <dbReference type="Proteomes" id="UP000198510"/>
    </source>
</evidence>
<organism evidence="1 2">
    <name type="scientific">Catalinimonas alkaloidigena</name>
    <dbReference type="NCBI Taxonomy" id="1075417"/>
    <lineage>
        <taxon>Bacteria</taxon>
        <taxon>Pseudomonadati</taxon>
        <taxon>Bacteroidota</taxon>
        <taxon>Cytophagia</taxon>
        <taxon>Cytophagales</taxon>
        <taxon>Catalimonadaceae</taxon>
        <taxon>Catalinimonas</taxon>
    </lineage>
</organism>
<accession>A0A1G9HWI0</accession>
<evidence type="ECO:0000313" key="1">
    <source>
        <dbReference type="EMBL" id="SDL17185.1"/>
    </source>
</evidence>
<keyword evidence="2" id="KW-1185">Reference proteome</keyword>